<keyword evidence="2" id="KW-1185">Reference proteome</keyword>
<reference evidence="1" key="1">
    <citation type="submission" date="2018-02" db="EMBL/GenBank/DDBJ databases">
        <title>The genomes of Aspergillus section Nigri reveals drivers in fungal speciation.</title>
        <authorList>
            <consortium name="DOE Joint Genome Institute"/>
            <person name="Vesth T.C."/>
            <person name="Nybo J."/>
            <person name="Theobald S."/>
            <person name="Brandl J."/>
            <person name="Frisvad J.C."/>
            <person name="Nielsen K.F."/>
            <person name="Lyhne E.K."/>
            <person name="Kogle M.E."/>
            <person name="Kuo A."/>
            <person name="Riley R."/>
            <person name="Clum A."/>
            <person name="Nolan M."/>
            <person name="Lipzen A."/>
            <person name="Salamov A."/>
            <person name="Henrissat B."/>
            <person name="Wiebenga A."/>
            <person name="De vries R.P."/>
            <person name="Grigoriev I.V."/>
            <person name="Mortensen U.H."/>
            <person name="Andersen M.R."/>
            <person name="Baker S.E."/>
        </authorList>
    </citation>
    <scope>NUCLEOTIDE SEQUENCE</scope>
    <source>
        <strain evidence="1">CBS 115574</strain>
    </source>
</reference>
<dbReference type="EMBL" id="KZ824579">
    <property type="protein sequence ID" value="RAK84085.1"/>
    <property type="molecule type" value="Genomic_DNA"/>
</dbReference>
<protein>
    <submittedName>
        <fullName evidence="1">Uncharacterized protein</fullName>
    </submittedName>
</protein>
<evidence type="ECO:0000313" key="2">
    <source>
        <dbReference type="Proteomes" id="UP000249748"/>
    </source>
</evidence>
<gene>
    <name evidence="1" type="ORF">BO79DRAFT_60083</name>
</gene>
<accession>A0ACD1I2V4</accession>
<proteinExistence type="predicted"/>
<name>A0ACD1I2V4_9EURO</name>
<evidence type="ECO:0000313" key="1">
    <source>
        <dbReference type="EMBL" id="RAK84085.1"/>
    </source>
</evidence>
<organism evidence="1 2">
    <name type="scientific">Aspergillus costaricaensis CBS 115574</name>
    <dbReference type="NCBI Taxonomy" id="1448317"/>
    <lineage>
        <taxon>Eukaryota</taxon>
        <taxon>Fungi</taxon>
        <taxon>Dikarya</taxon>
        <taxon>Ascomycota</taxon>
        <taxon>Pezizomycotina</taxon>
        <taxon>Eurotiomycetes</taxon>
        <taxon>Eurotiomycetidae</taxon>
        <taxon>Eurotiales</taxon>
        <taxon>Aspergillaceae</taxon>
        <taxon>Aspergillus</taxon>
        <taxon>Aspergillus subgen. Circumdati</taxon>
    </lineage>
</organism>
<sequence length="81" mass="9012">MVSSPADCHSLFPLSLFISYYYYSLLSIFFPLLFSLSAFPSLLFLLLSSSSSSPLFIFFSLRPFSFSSLSSPSLIACRTSL</sequence>
<dbReference type="Proteomes" id="UP000249748">
    <property type="component" value="Unassembled WGS sequence"/>
</dbReference>